<evidence type="ECO:0000313" key="1">
    <source>
        <dbReference type="EMBL" id="CAB4182581.1"/>
    </source>
</evidence>
<name>A0A6J5QM63_9CAUD</name>
<evidence type="ECO:0000313" key="2">
    <source>
        <dbReference type="EMBL" id="CAB4212655.1"/>
    </source>
</evidence>
<sequence length="75" mass="8539">MDQLEQLIASQLTEKEVILILLVESGMTHREIGDRLMVHYSSIHRAYKKGKAKMDRLAEAGIFSTPVKKVQQNSK</sequence>
<dbReference type="EMBL" id="LR797026">
    <property type="protein sequence ID" value="CAB4182581.1"/>
    <property type="molecule type" value="Genomic_DNA"/>
</dbReference>
<organism evidence="1">
    <name type="scientific">uncultured Caudovirales phage</name>
    <dbReference type="NCBI Taxonomy" id="2100421"/>
    <lineage>
        <taxon>Viruses</taxon>
        <taxon>Duplodnaviria</taxon>
        <taxon>Heunggongvirae</taxon>
        <taxon>Uroviricota</taxon>
        <taxon>Caudoviricetes</taxon>
        <taxon>Peduoviridae</taxon>
        <taxon>Maltschvirus</taxon>
        <taxon>Maltschvirus maltsch</taxon>
    </lineage>
</organism>
<dbReference type="SUPFAM" id="SSF88659">
    <property type="entry name" value="Sigma3 and sigma4 domains of RNA polymerase sigma factors"/>
    <property type="match status" value="1"/>
</dbReference>
<gene>
    <name evidence="1" type="ORF">UFOVP1085_10</name>
    <name evidence="2" type="ORF">UFOVP1439_30</name>
</gene>
<accession>A0A6J5QM63</accession>
<proteinExistence type="predicted"/>
<reference evidence="1" key="1">
    <citation type="submission" date="2020-05" db="EMBL/GenBank/DDBJ databases">
        <authorList>
            <person name="Chiriac C."/>
            <person name="Salcher M."/>
            <person name="Ghai R."/>
            <person name="Kavagutti S V."/>
        </authorList>
    </citation>
    <scope>NUCLEOTIDE SEQUENCE</scope>
</reference>
<dbReference type="InterPro" id="IPR013324">
    <property type="entry name" value="RNA_pol_sigma_r3/r4-like"/>
</dbReference>
<protein>
    <submittedName>
        <fullName evidence="1">Uncharacterized protein</fullName>
    </submittedName>
</protein>
<dbReference type="EMBL" id="LR797394">
    <property type="protein sequence ID" value="CAB4212655.1"/>
    <property type="molecule type" value="Genomic_DNA"/>
</dbReference>